<name>K2JLF1_9GAMM</name>
<keyword evidence="1" id="KW-1133">Transmembrane helix</keyword>
<dbReference type="AlphaFoldDB" id="K2JLF1"/>
<evidence type="ECO:0000313" key="2">
    <source>
        <dbReference type="EMBL" id="EKE76143.1"/>
    </source>
</evidence>
<keyword evidence="1" id="KW-0472">Membrane</keyword>
<evidence type="ECO:0000313" key="3">
    <source>
        <dbReference type="Proteomes" id="UP000006755"/>
    </source>
</evidence>
<feature type="transmembrane region" description="Helical" evidence="1">
    <location>
        <begin position="29"/>
        <end position="50"/>
    </location>
</feature>
<accession>K2JLF1</accession>
<protein>
    <recommendedName>
        <fullName evidence="4">SMODS and SLOG-associating 2TM effector domain-containing protein</fullName>
    </recommendedName>
</protein>
<feature type="transmembrane region" description="Helical" evidence="1">
    <location>
        <begin position="62"/>
        <end position="82"/>
    </location>
</feature>
<dbReference type="Proteomes" id="UP000006755">
    <property type="component" value="Unassembled WGS sequence"/>
</dbReference>
<sequence>MSGENLQYVRSLLAQYAQKYRRSALRWKLSYRALLVLSAVFSTAAAVIGKLDGHYFASHSDVAAICAAVAAVITTLIAALDFEVNWRINRQSRHEVDIIGLAAEKSDADADQLLSELQAIVARRNESLNRQD</sequence>
<reference evidence="2 3" key="1">
    <citation type="journal article" date="2012" name="J. Bacteriol.">
        <title>Genome Sequence of Gallaecimonas xiamenensis Type Strain 3-C-1.</title>
        <authorList>
            <person name="Lai Q."/>
            <person name="Wang L."/>
            <person name="Wang W."/>
            <person name="Shao Z."/>
        </authorList>
    </citation>
    <scope>NUCLEOTIDE SEQUENCE [LARGE SCALE GENOMIC DNA]</scope>
    <source>
        <strain evidence="2 3">3-C-1</strain>
    </source>
</reference>
<proteinExistence type="predicted"/>
<dbReference type="eggNOG" id="ENOG50343CB">
    <property type="taxonomic scope" value="Bacteria"/>
</dbReference>
<comment type="caution">
    <text evidence="2">The sequence shown here is derived from an EMBL/GenBank/DDBJ whole genome shotgun (WGS) entry which is preliminary data.</text>
</comment>
<evidence type="ECO:0000256" key="1">
    <source>
        <dbReference type="SAM" id="Phobius"/>
    </source>
</evidence>
<keyword evidence="1" id="KW-0812">Transmembrane</keyword>
<dbReference type="PATRIC" id="fig|745411.4.peg.895"/>
<organism evidence="2 3">
    <name type="scientific">Gallaecimonas xiamenensis 3-C-1</name>
    <dbReference type="NCBI Taxonomy" id="745411"/>
    <lineage>
        <taxon>Bacteria</taxon>
        <taxon>Pseudomonadati</taxon>
        <taxon>Pseudomonadota</taxon>
        <taxon>Gammaproteobacteria</taxon>
        <taxon>Enterobacterales</taxon>
        <taxon>Gallaecimonadaceae</taxon>
        <taxon>Gallaecimonas</taxon>
    </lineage>
</organism>
<dbReference type="EMBL" id="AMRI01000005">
    <property type="protein sequence ID" value="EKE76143.1"/>
    <property type="molecule type" value="Genomic_DNA"/>
</dbReference>
<gene>
    <name evidence="2" type="ORF">B3C1_04525</name>
</gene>
<dbReference type="STRING" id="745411.B3C1_04525"/>
<dbReference type="RefSeq" id="WP_008483215.1">
    <property type="nucleotide sequence ID" value="NZ_AMRI01000005.1"/>
</dbReference>
<keyword evidence="3" id="KW-1185">Reference proteome</keyword>
<evidence type="ECO:0008006" key="4">
    <source>
        <dbReference type="Google" id="ProtNLM"/>
    </source>
</evidence>